<feature type="chain" id="PRO_5012831902" description="Alpha/beta hydrolase" evidence="1">
    <location>
        <begin position="21"/>
        <end position="471"/>
    </location>
</feature>
<dbReference type="SUPFAM" id="SSF53474">
    <property type="entry name" value="alpha/beta-Hydrolases"/>
    <property type="match status" value="1"/>
</dbReference>
<name>A0A285MUG8_9FLAO</name>
<feature type="signal peptide" evidence="1">
    <location>
        <begin position="1"/>
        <end position="20"/>
    </location>
</feature>
<dbReference type="OrthoDB" id="1123157at2"/>
<keyword evidence="1" id="KW-0732">Signal</keyword>
<accession>A0A285MUG8</accession>
<gene>
    <name evidence="2" type="ORF">SAMN06265377_2017</name>
</gene>
<sequence length="471" mass="54391">MKKKYALIFLATFLLQNAFSQQIVLKKGMVMEGLTLHDSIPDTFSLYLPTTFSTNKEWPLLLIVDLKGREKQALSMFVQSAEKEGYVLAAPQLSDTVALSKSMVKTRRALERVLSMLPIHNSRIYAAGAGSGSRFANLVPIFMKEVKGAVSIGASVANTDLLSVKRPFHFIGMVNENNYNYTEMLTTEKILDRYRFPNQVLIYSMNKEWPDGKYLKKAMQLFTLAAMGRKLIPKDSLYVEKAFKEDVSKINQFRNSGKLILAEQYLGEMMSIYGAHKNLDSLRLVQREVRRDKLFRSMRRAENATLLKESLLKEDYLYYIEEDVMTHNFNNLGWWNYQMTEINKFIKGVNAHEKKMGNRLLGYVNALVEDNIDIVRSEELIDEDALAFLYMLKTIVEPQNFDFYLELISLSAKNEDFGTALFYLEEALEKGFEDKDKLYGLENTALLRINPDFNKLVFKHLKDARYEIIEE</sequence>
<keyword evidence="3" id="KW-1185">Reference proteome</keyword>
<dbReference type="Proteomes" id="UP000219048">
    <property type="component" value="Unassembled WGS sequence"/>
</dbReference>
<dbReference type="AlphaFoldDB" id="A0A285MUG8"/>
<evidence type="ECO:0000313" key="3">
    <source>
        <dbReference type="Proteomes" id="UP000219048"/>
    </source>
</evidence>
<evidence type="ECO:0000313" key="2">
    <source>
        <dbReference type="EMBL" id="SNZ00197.1"/>
    </source>
</evidence>
<dbReference type="EMBL" id="OBEH01000003">
    <property type="protein sequence ID" value="SNZ00197.1"/>
    <property type="molecule type" value="Genomic_DNA"/>
</dbReference>
<dbReference type="InterPro" id="IPR029058">
    <property type="entry name" value="AB_hydrolase_fold"/>
</dbReference>
<evidence type="ECO:0000256" key="1">
    <source>
        <dbReference type="SAM" id="SignalP"/>
    </source>
</evidence>
<dbReference type="Gene3D" id="3.40.50.1820">
    <property type="entry name" value="alpha/beta hydrolase"/>
    <property type="match status" value="1"/>
</dbReference>
<reference evidence="3" key="1">
    <citation type="submission" date="2017-09" db="EMBL/GenBank/DDBJ databases">
        <authorList>
            <person name="Varghese N."/>
            <person name="Submissions S."/>
        </authorList>
    </citation>
    <scope>NUCLEOTIDE SEQUENCE [LARGE SCALE GENOMIC DNA]</scope>
    <source>
        <strain evidence="3">DSM 25885</strain>
    </source>
</reference>
<protein>
    <recommendedName>
        <fullName evidence="4">Alpha/beta hydrolase</fullName>
    </recommendedName>
</protein>
<evidence type="ECO:0008006" key="4">
    <source>
        <dbReference type="Google" id="ProtNLM"/>
    </source>
</evidence>
<organism evidence="2 3">
    <name type="scientific">Flagellimonas pacifica</name>
    <dbReference type="NCBI Taxonomy" id="1247520"/>
    <lineage>
        <taxon>Bacteria</taxon>
        <taxon>Pseudomonadati</taxon>
        <taxon>Bacteroidota</taxon>
        <taxon>Flavobacteriia</taxon>
        <taxon>Flavobacteriales</taxon>
        <taxon>Flavobacteriaceae</taxon>
        <taxon>Flagellimonas</taxon>
    </lineage>
</organism>
<proteinExistence type="predicted"/>